<protein>
    <submittedName>
        <fullName evidence="1">HAD family hydrolase</fullName>
        <ecNumber evidence="1">3.-.-.-</ecNumber>
        <ecNumber evidence="1">3.1.3.-</ecNumber>
    </submittedName>
</protein>
<sequence length="273" mass="31188">MIDFSKVKLVVSDMDGTLLNSKGQVSPQFFDLFNQLKKQNIHFCAASGRQHNSIVSKLETIKDDIYVIAENGGVAKKGNKVLLSNFLSSKKILEFIPVIRTISGANMVLCGDNCAFIESKDERFIELFQEYYHSFEQVDDLFEIAKKKSIFKIAVYHFDSSEDFIYPVVKDLHKDVLFKISGQNWLDISDRKANKGKALRKVQSLLNISKDETMVFGDYHNDIEMMQEANFSFAMKNAHKDIKALAKYTTESNDNYGVEVVLEQLLNSKSRKH</sequence>
<dbReference type="InterPro" id="IPR036412">
    <property type="entry name" value="HAD-like_sf"/>
</dbReference>
<dbReference type="NCBIfam" id="TIGR01484">
    <property type="entry name" value="HAD-SF-IIB"/>
    <property type="match status" value="1"/>
</dbReference>
<keyword evidence="1" id="KW-0378">Hydrolase</keyword>
<dbReference type="EC" id="3.1.3.-" evidence="1"/>
<dbReference type="Gene3D" id="3.30.1240.10">
    <property type="match status" value="1"/>
</dbReference>
<dbReference type="EC" id="3.-.-.-" evidence="1"/>
<reference evidence="2" key="1">
    <citation type="journal article" date="2019" name="Int. J. Syst. Evol. Microbiol.">
        <title>The Global Catalogue of Microorganisms (GCM) 10K type strain sequencing project: providing services to taxonomists for standard genome sequencing and annotation.</title>
        <authorList>
            <consortium name="The Broad Institute Genomics Platform"/>
            <consortium name="The Broad Institute Genome Sequencing Center for Infectious Disease"/>
            <person name="Wu L."/>
            <person name="Ma J."/>
        </authorList>
    </citation>
    <scope>NUCLEOTIDE SEQUENCE [LARGE SCALE GENOMIC DNA]</scope>
    <source>
        <strain evidence="2">CECT 8655</strain>
    </source>
</reference>
<proteinExistence type="predicted"/>
<keyword evidence="2" id="KW-1185">Reference proteome</keyword>
<dbReference type="PROSITE" id="PS01228">
    <property type="entry name" value="COF_1"/>
    <property type="match status" value="1"/>
</dbReference>
<dbReference type="GO" id="GO:0016787">
    <property type="term" value="F:hydrolase activity"/>
    <property type="evidence" value="ECO:0007669"/>
    <property type="project" value="UniProtKB-KW"/>
</dbReference>
<name>A0ABV8R590_9FLAO</name>
<dbReference type="NCBIfam" id="TIGR00099">
    <property type="entry name" value="Cof-subfamily"/>
    <property type="match status" value="1"/>
</dbReference>
<dbReference type="RefSeq" id="WP_377407610.1">
    <property type="nucleotide sequence ID" value="NZ_JBHSCY010000001.1"/>
</dbReference>
<dbReference type="SUPFAM" id="SSF56784">
    <property type="entry name" value="HAD-like"/>
    <property type="match status" value="1"/>
</dbReference>
<gene>
    <name evidence="1" type="ORF">ACFOWD_01800</name>
</gene>
<dbReference type="PANTHER" id="PTHR10000">
    <property type="entry name" value="PHOSPHOSERINE PHOSPHATASE"/>
    <property type="match status" value="1"/>
</dbReference>
<dbReference type="InterPro" id="IPR000150">
    <property type="entry name" value="Cof"/>
</dbReference>
<dbReference type="SFLD" id="SFLDG01140">
    <property type="entry name" value="C2.B:_Phosphomannomutase_and_P"/>
    <property type="match status" value="1"/>
</dbReference>
<dbReference type="SFLD" id="SFLDG01144">
    <property type="entry name" value="C2.B.4:_PGP_Like"/>
    <property type="match status" value="1"/>
</dbReference>
<dbReference type="PANTHER" id="PTHR10000:SF8">
    <property type="entry name" value="HAD SUPERFAMILY HYDROLASE-LIKE, TYPE 3"/>
    <property type="match status" value="1"/>
</dbReference>
<organism evidence="1 2">
    <name type="scientific">Polaribacter marinivivus</name>
    <dbReference type="NCBI Taxonomy" id="1524260"/>
    <lineage>
        <taxon>Bacteria</taxon>
        <taxon>Pseudomonadati</taxon>
        <taxon>Bacteroidota</taxon>
        <taxon>Flavobacteriia</taxon>
        <taxon>Flavobacteriales</taxon>
        <taxon>Flavobacteriaceae</taxon>
    </lineage>
</organism>
<evidence type="ECO:0000313" key="2">
    <source>
        <dbReference type="Proteomes" id="UP001595826"/>
    </source>
</evidence>
<dbReference type="Proteomes" id="UP001595826">
    <property type="component" value="Unassembled WGS sequence"/>
</dbReference>
<dbReference type="SFLD" id="SFLDS00003">
    <property type="entry name" value="Haloacid_Dehalogenase"/>
    <property type="match status" value="1"/>
</dbReference>
<accession>A0ABV8R590</accession>
<dbReference type="InterPro" id="IPR023214">
    <property type="entry name" value="HAD_sf"/>
</dbReference>
<dbReference type="InterPro" id="IPR006379">
    <property type="entry name" value="HAD-SF_hydro_IIB"/>
</dbReference>
<dbReference type="Pfam" id="PF08282">
    <property type="entry name" value="Hydrolase_3"/>
    <property type="match status" value="1"/>
</dbReference>
<dbReference type="Gene3D" id="3.40.50.1000">
    <property type="entry name" value="HAD superfamily/HAD-like"/>
    <property type="match status" value="1"/>
</dbReference>
<comment type="caution">
    <text evidence="1">The sequence shown here is derived from an EMBL/GenBank/DDBJ whole genome shotgun (WGS) entry which is preliminary data.</text>
</comment>
<dbReference type="EMBL" id="JBHSCY010000001">
    <property type="protein sequence ID" value="MFC4267624.1"/>
    <property type="molecule type" value="Genomic_DNA"/>
</dbReference>
<evidence type="ECO:0000313" key="1">
    <source>
        <dbReference type="EMBL" id="MFC4267624.1"/>
    </source>
</evidence>